<dbReference type="PANTHER" id="PTHR38448">
    <property type="entry name" value="REGULATORY PROTEIN YLBF-RELATED"/>
    <property type="match status" value="1"/>
</dbReference>
<name>A0A8J3AHB0_9BACI</name>
<dbReference type="PANTHER" id="PTHR38448:SF2">
    <property type="entry name" value="REGULATORY PROTEIN YLBF"/>
    <property type="match status" value="1"/>
</dbReference>
<proteinExistence type="predicted"/>
<dbReference type="Gene3D" id="1.20.1500.10">
    <property type="entry name" value="YheA/YmcA-like"/>
    <property type="match status" value="1"/>
</dbReference>
<accession>A0A8J3AHB0</accession>
<dbReference type="RefSeq" id="WP_088000209.1">
    <property type="nucleotide sequence ID" value="NZ_BMHB01000001.1"/>
</dbReference>
<keyword evidence="2" id="KW-1185">Reference proteome</keyword>
<sequence length="151" mass="16689">MYATIETLQLMTVSEEIASMIVQSDVADQYRASYIALNNDRTAQDIIQRFTKTKDLYEDVQRFGKYHPDYKVIRKNMSEVKRELQLNETIAAFKQAEDAIQLLLDETSYLIAQSVSPSVKVPAGNPFFVNTGGGCSTGGCGTGGKCGCKTK</sequence>
<dbReference type="InterPro" id="IPR010368">
    <property type="entry name" value="Com_YlbF"/>
</dbReference>
<organism evidence="1 2">
    <name type="scientific">Gottfriedia solisilvae</name>
    <dbReference type="NCBI Taxonomy" id="1516104"/>
    <lineage>
        <taxon>Bacteria</taxon>
        <taxon>Bacillati</taxon>
        <taxon>Bacillota</taxon>
        <taxon>Bacilli</taxon>
        <taxon>Bacillales</taxon>
        <taxon>Bacillaceae</taxon>
        <taxon>Gottfriedia</taxon>
    </lineage>
</organism>
<dbReference type="Pfam" id="PF06133">
    <property type="entry name" value="Com_YlbF"/>
    <property type="match status" value="1"/>
</dbReference>
<dbReference type="InterPro" id="IPR023378">
    <property type="entry name" value="YheA/YmcA-like_dom_sf"/>
</dbReference>
<protein>
    <submittedName>
        <fullName evidence="1">Regulatory protein YlbF</fullName>
    </submittedName>
</protein>
<gene>
    <name evidence="1" type="primary">ylbF</name>
    <name evidence="1" type="ORF">GCM10007380_23110</name>
</gene>
<dbReference type="Proteomes" id="UP000626244">
    <property type="component" value="Unassembled WGS sequence"/>
</dbReference>
<reference evidence="2" key="1">
    <citation type="journal article" date="2019" name="Int. J. Syst. Evol. Microbiol.">
        <title>The Global Catalogue of Microorganisms (GCM) 10K type strain sequencing project: providing services to taxonomists for standard genome sequencing and annotation.</title>
        <authorList>
            <consortium name="The Broad Institute Genomics Platform"/>
            <consortium name="The Broad Institute Genome Sequencing Center for Infectious Disease"/>
            <person name="Wu L."/>
            <person name="Ma J."/>
        </authorList>
    </citation>
    <scope>NUCLEOTIDE SEQUENCE [LARGE SCALE GENOMIC DNA]</scope>
    <source>
        <strain evidence="2">CGMCC 1.14993</strain>
    </source>
</reference>
<dbReference type="SUPFAM" id="SSF158622">
    <property type="entry name" value="YheA/YmcA-like"/>
    <property type="match status" value="1"/>
</dbReference>
<evidence type="ECO:0000313" key="1">
    <source>
        <dbReference type="EMBL" id="GGI14472.1"/>
    </source>
</evidence>
<comment type="caution">
    <text evidence="1">The sequence shown here is derived from an EMBL/GenBank/DDBJ whole genome shotgun (WGS) entry which is preliminary data.</text>
</comment>
<evidence type="ECO:0000313" key="2">
    <source>
        <dbReference type="Proteomes" id="UP000626244"/>
    </source>
</evidence>
<dbReference type="AlphaFoldDB" id="A0A8J3AHB0"/>
<dbReference type="EMBL" id="BMHB01000001">
    <property type="protein sequence ID" value="GGI14472.1"/>
    <property type="molecule type" value="Genomic_DNA"/>
</dbReference>
<dbReference type="InterPro" id="IPR052767">
    <property type="entry name" value="Bact_com_dev_regulator"/>
</dbReference>
<dbReference type="OrthoDB" id="2157513at2"/>